<keyword evidence="6 9" id="KW-1133">Transmembrane helix</keyword>
<feature type="transmembrane region" description="Helical" evidence="9">
    <location>
        <begin position="225"/>
        <end position="244"/>
    </location>
</feature>
<evidence type="ECO:0000256" key="5">
    <source>
        <dbReference type="ARBA" id="ARBA00022692"/>
    </source>
</evidence>
<dbReference type="GO" id="GO:0016763">
    <property type="term" value="F:pentosyltransferase activity"/>
    <property type="evidence" value="ECO:0007669"/>
    <property type="project" value="TreeGrafter"/>
</dbReference>
<dbReference type="PANTHER" id="PTHR33908:SF11">
    <property type="entry name" value="MEMBRANE PROTEIN"/>
    <property type="match status" value="1"/>
</dbReference>
<feature type="transmembrane region" description="Helical" evidence="9">
    <location>
        <begin position="463"/>
        <end position="482"/>
    </location>
</feature>
<reference evidence="11" key="1">
    <citation type="submission" date="2016-10" db="EMBL/GenBank/DDBJ databases">
        <authorList>
            <person name="Varghese N."/>
            <person name="Submissions S."/>
        </authorList>
    </citation>
    <scope>NUCLEOTIDE SEQUENCE [LARGE SCALE GENOMIC DNA]</scope>
    <source>
        <strain evidence="11">DSM 43163</strain>
    </source>
</reference>
<evidence type="ECO:0000256" key="1">
    <source>
        <dbReference type="ARBA" id="ARBA00004651"/>
    </source>
</evidence>
<gene>
    <name evidence="10" type="ORF">SAMN04489712_118138</name>
</gene>
<keyword evidence="2" id="KW-1003">Cell membrane</keyword>
<feature type="transmembrane region" description="Helical" evidence="9">
    <location>
        <begin position="45"/>
        <end position="65"/>
    </location>
</feature>
<feature type="transmembrane region" description="Helical" evidence="9">
    <location>
        <begin position="410"/>
        <end position="428"/>
    </location>
</feature>
<accession>A0A1H6DLI4</accession>
<dbReference type="GO" id="GO:0005886">
    <property type="term" value="C:plasma membrane"/>
    <property type="evidence" value="ECO:0007669"/>
    <property type="project" value="UniProtKB-SubCell"/>
</dbReference>
<keyword evidence="7 9" id="KW-0472">Membrane</keyword>
<dbReference type="OrthoDB" id="3212150at2"/>
<sequence length="501" mass="55377">MGLELTDEPTRREPPSPRSGGPREAVAGTVAGADGRVRRFLRAHWLFLGLLVIGAALRVVTVLGYRTMMWFPDTNGYVRLALEPRPGIFRPIGYSFLLRALEPFHSFGLVVALQHLAGLGIAVMVYALLCRRSAIPRWGAALAAAPVLLDAFQIQLEHMVMSDVLFTTLVTGAVTLALWWRRPGPKATAAAGLLLGLAAITRSVGLPLLVLFTGYLLIRRVGWRAVVAAAVIGLVPVAVYATWFHSVHGRFALSNSSGIFLYARVTTFVDCTRFTPPSGTEELCPEEPLSKRHPAHWYVWAQKGELRDPQMQPWFSAEQEALAGKFARKAILAQPGDYLNTVWQESLIGLRWKRKVFPEPYTYDHYVFDAGDKRYGRVDVETVRRYDSGWSHVRAVEPYSGFLGAYQEHVYLRGPLLGGVLVLGLWGVARRWRRLGGPALLPWTVGAGLFLLPPATVMFDYRYLPPVAPLLCIAAALAFGPARGNGVRNRRGETANEGDSR</sequence>
<keyword evidence="3" id="KW-0328">Glycosyltransferase</keyword>
<proteinExistence type="predicted"/>
<evidence type="ECO:0000256" key="4">
    <source>
        <dbReference type="ARBA" id="ARBA00022679"/>
    </source>
</evidence>
<keyword evidence="5 9" id="KW-0812">Transmembrane</keyword>
<evidence type="ECO:0000256" key="9">
    <source>
        <dbReference type="SAM" id="Phobius"/>
    </source>
</evidence>
<evidence type="ECO:0008006" key="12">
    <source>
        <dbReference type="Google" id="ProtNLM"/>
    </source>
</evidence>
<feature type="region of interest" description="Disordered" evidence="8">
    <location>
        <begin position="1"/>
        <end position="25"/>
    </location>
</feature>
<organism evidence="10 11">
    <name type="scientific">Thermomonospora echinospora</name>
    <dbReference type="NCBI Taxonomy" id="1992"/>
    <lineage>
        <taxon>Bacteria</taxon>
        <taxon>Bacillati</taxon>
        <taxon>Actinomycetota</taxon>
        <taxon>Actinomycetes</taxon>
        <taxon>Streptosporangiales</taxon>
        <taxon>Thermomonosporaceae</taxon>
        <taxon>Thermomonospora</taxon>
    </lineage>
</organism>
<name>A0A1H6DLI4_9ACTN</name>
<keyword evidence="4" id="KW-0808">Transferase</keyword>
<dbReference type="InterPro" id="IPR050297">
    <property type="entry name" value="LipidA_mod_glycosyltrf_83"/>
</dbReference>
<dbReference type="EMBL" id="FNVO01000018">
    <property type="protein sequence ID" value="SEG86044.1"/>
    <property type="molecule type" value="Genomic_DNA"/>
</dbReference>
<dbReference type="Proteomes" id="UP000236723">
    <property type="component" value="Unassembled WGS sequence"/>
</dbReference>
<dbReference type="AlphaFoldDB" id="A0A1H6DLI4"/>
<evidence type="ECO:0000256" key="2">
    <source>
        <dbReference type="ARBA" id="ARBA00022475"/>
    </source>
</evidence>
<evidence type="ECO:0000256" key="3">
    <source>
        <dbReference type="ARBA" id="ARBA00022676"/>
    </source>
</evidence>
<keyword evidence="11" id="KW-1185">Reference proteome</keyword>
<evidence type="ECO:0000313" key="10">
    <source>
        <dbReference type="EMBL" id="SEG86044.1"/>
    </source>
</evidence>
<dbReference type="RefSeq" id="WP_103942703.1">
    <property type="nucleotide sequence ID" value="NZ_FNVO01000018.1"/>
</dbReference>
<evidence type="ECO:0000313" key="11">
    <source>
        <dbReference type="Proteomes" id="UP000236723"/>
    </source>
</evidence>
<dbReference type="GO" id="GO:0009103">
    <property type="term" value="P:lipopolysaccharide biosynthetic process"/>
    <property type="evidence" value="ECO:0007669"/>
    <property type="project" value="UniProtKB-ARBA"/>
</dbReference>
<evidence type="ECO:0000256" key="8">
    <source>
        <dbReference type="SAM" id="MobiDB-lite"/>
    </source>
</evidence>
<feature type="transmembrane region" description="Helical" evidence="9">
    <location>
        <begin position="440"/>
        <end position="457"/>
    </location>
</feature>
<evidence type="ECO:0000256" key="7">
    <source>
        <dbReference type="ARBA" id="ARBA00023136"/>
    </source>
</evidence>
<dbReference type="PANTHER" id="PTHR33908">
    <property type="entry name" value="MANNOSYLTRANSFERASE YKCB-RELATED"/>
    <property type="match status" value="1"/>
</dbReference>
<comment type="subcellular location">
    <subcellularLocation>
        <location evidence="1">Cell membrane</location>
        <topology evidence="1">Multi-pass membrane protein</topology>
    </subcellularLocation>
</comment>
<protein>
    <recommendedName>
        <fullName evidence="12">Dolichyl-phosphate-mannose-protein mannosyltransferase</fullName>
    </recommendedName>
</protein>
<feature type="transmembrane region" description="Helical" evidence="9">
    <location>
        <begin position="192"/>
        <end position="218"/>
    </location>
</feature>
<feature type="transmembrane region" description="Helical" evidence="9">
    <location>
        <begin position="160"/>
        <end position="180"/>
    </location>
</feature>
<feature type="transmembrane region" description="Helical" evidence="9">
    <location>
        <begin position="104"/>
        <end position="129"/>
    </location>
</feature>
<evidence type="ECO:0000256" key="6">
    <source>
        <dbReference type="ARBA" id="ARBA00022989"/>
    </source>
</evidence>